<dbReference type="AlphaFoldDB" id="A0AAV3PE66"/>
<reference evidence="7 8" key="1">
    <citation type="submission" date="2024-01" db="EMBL/GenBank/DDBJ databases">
        <title>The complete chloroplast genome sequence of Lithospermum erythrorhizon: insights into the phylogenetic relationship among Boraginaceae species and the maternal lineages of purple gromwells.</title>
        <authorList>
            <person name="Okada T."/>
            <person name="Watanabe K."/>
        </authorList>
    </citation>
    <scope>NUCLEOTIDE SEQUENCE [LARGE SCALE GENOMIC DNA]</scope>
</reference>
<evidence type="ECO:0000256" key="2">
    <source>
        <dbReference type="ARBA" id="ARBA00022692"/>
    </source>
</evidence>
<sequence length="200" mass="22958">MPTTTQSQNAPTTRRRLSIGAIIAIILLFLIVLAGLAILIAWLTIRPKRLVYSIENASIRNYNLTNGHLKSDFMFTIRAYNPNSRVSIYYDKIEAKAYYDEEMIGFNSIQPFYQRTRNVTHMGLNLSAKDVALSEVATRDLRMERVRGRIDLEIKVKAKVRFKVGKLKSRHRTLRVTCGPVKVPMSMYKNFDNTPCDVDL</sequence>
<organism evidence="7 8">
    <name type="scientific">Lithospermum erythrorhizon</name>
    <name type="common">Purple gromwell</name>
    <name type="synonym">Lithospermum officinale var. erythrorhizon</name>
    <dbReference type="NCBI Taxonomy" id="34254"/>
    <lineage>
        <taxon>Eukaryota</taxon>
        <taxon>Viridiplantae</taxon>
        <taxon>Streptophyta</taxon>
        <taxon>Embryophyta</taxon>
        <taxon>Tracheophyta</taxon>
        <taxon>Spermatophyta</taxon>
        <taxon>Magnoliopsida</taxon>
        <taxon>eudicotyledons</taxon>
        <taxon>Gunneridae</taxon>
        <taxon>Pentapetalae</taxon>
        <taxon>asterids</taxon>
        <taxon>lamiids</taxon>
        <taxon>Boraginales</taxon>
        <taxon>Boraginaceae</taxon>
        <taxon>Boraginoideae</taxon>
        <taxon>Lithospermeae</taxon>
        <taxon>Lithospermum</taxon>
    </lineage>
</organism>
<dbReference type="InterPro" id="IPR004864">
    <property type="entry name" value="LEA_2"/>
</dbReference>
<protein>
    <recommendedName>
        <fullName evidence="6">Late embryogenesis abundant protein LEA-2 subgroup domain-containing protein</fullName>
    </recommendedName>
</protein>
<dbReference type="PANTHER" id="PTHR31234:SF39">
    <property type="entry name" value="HARPIN-INDUCED PROTEIN 1 CONTAINING PROTEIN, EXPRESSED"/>
    <property type="match status" value="1"/>
</dbReference>
<feature type="domain" description="Late embryogenesis abundant protein LEA-2 subgroup" evidence="6">
    <location>
        <begin position="76"/>
        <end position="178"/>
    </location>
</feature>
<keyword evidence="2 5" id="KW-0812">Transmembrane</keyword>
<evidence type="ECO:0000256" key="3">
    <source>
        <dbReference type="ARBA" id="ARBA00022989"/>
    </source>
</evidence>
<dbReference type="Proteomes" id="UP001454036">
    <property type="component" value="Unassembled WGS sequence"/>
</dbReference>
<evidence type="ECO:0000259" key="6">
    <source>
        <dbReference type="Pfam" id="PF03168"/>
    </source>
</evidence>
<comment type="subcellular location">
    <subcellularLocation>
        <location evidence="1">Membrane</location>
        <topology evidence="1">Single-pass membrane protein</topology>
    </subcellularLocation>
</comment>
<evidence type="ECO:0000256" key="4">
    <source>
        <dbReference type="ARBA" id="ARBA00023136"/>
    </source>
</evidence>
<dbReference type="EMBL" id="BAABME010001260">
    <property type="protein sequence ID" value="GAA0148580.1"/>
    <property type="molecule type" value="Genomic_DNA"/>
</dbReference>
<keyword evidence="3 5" id="KW-1133">Transmembrane helix</keyword>
<comment type="caution">
    <text evidence="7">The sequence shown here is derived from an EMBL/GenBank/DDBJ whole genome shotgun (WGS) entry which is preliminary data.</text>
</comment>
<name>A0AAV3PE66_LITER</name>
<dbReference type="Pfam" id="PF03168">
    <property type="entry name" value="LEA_2"/>
    <property type="match status" value="1"/>
</dbReference>
<evidence type="ECO:0000313" key="7">
    <source>
        <dbReference type="EMBL" id="GAA0148580.1"/>
    </source>
</evidence>
<dbReference type="GO" id="GO:0005886">
    <property type="term" value="C:plasma membrane"/>
    <property type="evidence" value="ECO:0007669"/>
    <property type="project" value="TreeGrafter"/>
</dbReference>
<keyword evidence="8" id="KW-1185">Reference proteome</keyword>
<dbReference type="PANTHER" id="PTHR31234">
    <property type="entry name" value="LATE EMBRYOGENESIS ABUNDANT (LEA) HYDROXYPROLINE-RICH GLYCOPROTEIN FAMILY"/>
    <property type="match status" value="1"/>
</dbReference>
<proteinExistence type="predicted"/>
<dbReference type="GO" id="GO:0098542">
    <property type="term" value="P:defense response to other organism"/>
    <property type="evidence" value="ECO:0007669"/>
    <property type="project" value="InterPro"/>
</dbReference>
<evidence type="ECO:0000313" key="8">
    <source>
        <dbReference type="Proteomes" id="UP001454036"/>
    </source>
</evidence>
<evidence type="ECO:0000256" key="1">
    <source>
        <dbReference type="ARBA" id="ARBA00004167"/>
    </source>
</evidence>
<gene>
    <name evidence="7" type="ORF">LIER_07981</name>
</gene>
<accession>A0AAV3PE66</accession>
<feature type="transmembrane region" description="Helical" evidence="5">
    <location>
        <begin position="20"/>
        <end position="45"/>
    </location>
</feature>
<keyword evidence="4 5" id="KW-0472">Membrane</keyword>
<dbReference type="InterPro" id="IPR044839">
    <property type="entry name" value="NDR1-like"/>
</dbReference>
<evidence type="ECO:0000256" key="5">
    <source>
        <dbReference type="SAM" id="Phobius"/>
    </source>
</evidence>